<feature type="binding site" evidence="5">
    <location>
        <position position="76"/>
    </location>
    <ligand>
        <name>Zn(2+)</name>
        <dbReference type="ChEBI" id="CHEBI:29105"/>
    </ligand>
</feature>
<dbReference type="GO" id="GO:0008270">
    <property type="term" value="F:zinc ion binding"/>
    <property type="evidence" value="ECO:0007669"/>
    <property type="project" value="UniProtKB-UniRule"/>
</dbReference>
<gene>
    <name evidence="5 6" type="primary">hypA</name>
    <name evidence="6" type="ORF">MBBWO_11180</name>
</gene>
<dbReference type="AlphaFoldDB" id="A0A2U1S873"/>
<evidence type="ECO:0000256" key="2">
    <source>
        <dbReference type="ARBA" id="ARBA00022596"/>
    </source>
</evidence>
<dbReference type="InterPro" id="IPR000688">
    <property type="entry name" value="HypA/HybF"/>
</dbReference>
<dbReference type="NCBIfam" id="TIGR00100">
    <property type="entry name" value="hypA"/>
    <property type="match status" value="1"/>
</dbReference>
<dbReference type="OrthoDB" id="36835at2157"/>
<dbReference type="Gene3D" id="3.30.2320.80">
    <property type="match status" value="1"/>
</dbReference>
<feature type="binding site" evidence="5">
    <location>
        <position position="2"/>
    </location>
    <ligand>
        <name>Ni(2+)</name>
        <dbReference type="ChEBI" id="CHEBI:49786"/>
    </ligand>
</feature>
<evidence type="ECO:0000256" key="4">
    <source>
        <dbReference type="ARBA" id="ARBA00022833"/>
    </source>
</evidence>
<evidence type="ECO:0000313" key="7">
    <source>
        <dbReference type="Proteomes" id="UP000245577"/>
    </source>
</evidence>
<organism evidence="6 7">
    <name type="scientific">Methanobrevibacter woesei</name>
    <dbReference type="NCBI Taxonomy" id="190976"/>
    <lineage>
        <taxon>Archaea</taxon>
        <taxon>Methanobacteriati</taxon>
        <taxon>Methanobacteriota</taxon>
        <taxon>Methanomada group</taxon>
        <taxon>Methanobacteria</taxon>
        <taxon>Methanobacteriales</taxon>
        <taxon>Methanobacteriaceae</taxon>
        <taxon>Methanobrevibacter</taxon>
    </lineage>
</organism>
<reference evidence="6 7" key="1">
    <citation type="submission" date="2017-03" db="EMBL/GenBank/DDBJ databases">
        <title>Genome sequence of Methanobrevibacter wosei.</title>
        <authorList>
            <person name="Poehlein A."/>
            <person name="Seedorf H."/>
            <person name="Daniel R."/>
        </authorList>
    </citation>
    <scope>NUCLEOTIDE SEQUENCE [LARGE SCALE GENOMIC DNA]</scope>
    <source>
        <strain evidence="6 7">DSM 11979</strain>
    </source>
</reference>
<comment type="function">
    <text evidence="5">Involved in the maturation of [NiFe] hydrogenases. Required for nickel insertion into the metal center of the hydrogenase.</text>
</comment>
<keyword evidence="3 5" id="KW-0479">Metal-binding</keyword>
<proteinExistence type="inferred from homology"/>
<dbReference type="PANTHER" id="PTHR34535">
    <property type="entry name" value="HYDROGENASE MATURATION FACTOR HYPA"/>
    <property type="match status" value="1"/>
</dbReference>
<dbReference type="PANTHER" id="PTHR34535:SF3">
    <property type="entry name" value="HYDROGENASE MATURATION FACTOR HYPA"/>
    <property type="match status" value="1"/>
</dbReference>
<comment type="similarity">
    <text evidence="1 5">Belongs to the HypA/HybF family.</text>
</comment>
<keyword evidence="7" id="KW-1185">Reference proteome</keyword>
<dbReference type="HAMAP" id="MF_00213">
    <property type="entry name" value="HypA_HybF"/>
    <property type="match status" value="1"/>
</dbReference>
<feature type="binding site" evidence="5">
    <location>
        <position position="73"/>
    </location>
    <ligand>
        <name>Zn(2+)</name>
        <dbReference type="ChEBI" id="CHEBI:29105"/>
    </ligand>
</feature>
<dbReference type="EMBL" id="MZGU01000004">
    <property type="protein sequence ID" value="PWB86264.1"/>
    <property type="molecule type" value="Genomic_DNA"/>
</dbReference>
<evidence type="ECO:0000256" key="5">
    <source>
        <dbReference type="HAMAP-Rule" id="MF_00213"/>
    </source>
</evidence>
<feature type="binding site" evidence="5">
    <location>
        <position position="96"/>
    </location>
    <ligand>
        <name>Zn(2+)</name>
        <dbReference type="ChEBI" id="CHEBI:29105"/>
    </ligand>
</feature>
<accession>A0A2U1S873</accession>
<evidence type="ECO:0000313" key="6">
    <source>
        <dbReference type="EMBL" id="PWB86264.1"/>
    </source>
</evidence>
<keyword evidence="4 5" id="KW-0862">Zinc</keyword>
<dbReference type="RefSeq" id="WP_116669895.1">
    <property type="nucleotide sequence ID" value="NZ_CALUOI010000001.1"/>
</dbReference>
<keyword evidence="2 5" id="KW-0533">Nickel</keyword>
<dbReference type="PROSITE" id="PS01249">
    <property type="entry name" value="HYPA"/>
    <property type="match status" value="1"/>
</dbReference>
<dbReference type="GO" id="GO:0051604">
    <property type="term" value="P:protein maturation"/>
    <property type="evidence" value="ECO:0007669"/>
    <property type="project" value="InterPro"/>
</dbReference>
<evidence type="ECO:0000256" key="1">
    <source>
        <dbReference type="ARBA" id="ARBA00010748"/>
    </source>
</evidence>
<dbReference type="PIRSF" id="PIRSF004761">
    <property type="entry name" value="Hydrgn_mat_HypA"/>
    <property type="match status" value="1"/>
</dbReference>
<protein>
    <recommendedName>
        <fullName evidence="5">Hydrogenase maturation factor HypA</fullName>
    </recommendedName>
</protein>
<dbReference type="NCBIfam" id="NF001976">
    <property type="entry name" value="PRK00762.1"/>
    <property type="match status" value="1"/>
</dbReference>
<comment type="caution">
    <text evidence="6">The sequence shown here is derived from an EMBL/GenBank/DDBJ whole genome shotgun (WGS) entry which is preliminary data.</text>
</comment>
<dbReference type="Proteomes" id="UP000245577">
    <property type="component" value="Unassembled WGS sequence"/>
</dbReference>
<name>A0A2U1S873_9EURY</name>
<feature type="binding site" evidence="5">
    <location>
        <position position="99"/>
    </location>
    <ligand>
        <name>Zn(2+)</name>
        <dbReference type="ChEBI" id="CHEBI:29105"/>
    </ligand>
</feature>
<sequence length="127" mass="14148">MHELSMAQGIIDAVLKTAEENDAVEVTEVSIEIGRLAMINPEQLRFMLSVLVENTIVENAKIEIEEIPVEIDCPECGFHGNAILDDLDHYAPMVSCPKCDNKRISILNGKDCIVKNIVIEKPDDKED</sequence>
<dbReference type="GO" id="GO:0016151">
    <property type="term" value="F:nickel cation binding"/>
    <property type="evidence" value="ECO:0007669"/>
    <property type="project" value="UniProtKB-UniRule"/>
</dbReference>
<evidence type="ECO:0000256" key="3">
    <source>
        <dbReference type="ARBA" id="ARBA00022723"/>
    </source>
</evidence>
<dbReference type="Pfam" id="PF01155">
    <property type="entry name" value="HypA"/>
    <property type="match status" value="1"/>
</dbReference>
<dbReference type="InterPro" id="IPR020538">
    <property type="entry name" value="Hydgase_Ni_incorp_HypA/HybF_CS"/>
</dbReference>